<keyword evidence="1" id="KW-0472">Membrane</keyword>
<evidence type="ECO:0000313" key="3">
    <source>
        <dbReference type="EMBL" id="NDV92479.1"/>
    </source>
</evidence>
<feature type="signal peptide" evidence="2">
    <location>
        <begin position="1"/>
        <end position="28"/>
    </location>
</feature>
<dbReference type="Proteomes" id="UP000470213">
    <property type="component" value="Unassembled WGS sequence"/>
</dbReference>
<keyword evidence="4" id="KW-1185">Reference proteome</keyword>
<reference evidence="3 4" key="1">
    <citation type="submission" date="2020-01" db="EMBL/GenBank/DDBJ databases">
        <authorList>
            <person name="Chen J."/>
            <person name="Zhu S."/>
            <person name="Yang J."/>
        </authorList>
    </citation>
    <scope>NUCLEOTIDE SEQUENCE [LARGE SCALE GENOMIC DNA]</scope>
    <source>
        <strain evidence="3 4">345S023</strain>
    </source>
</reference>
<sequence length="93" mass="10260">MQNQKLVLITLLLLVLTGCADQMTFAQAQTAEKVGFFHGLWHGLIIIFSWLGSLIFDDVAIYAIYNNGGWYDFGFVLGVGGFGFGSGMFNRSE</sequence>
<feature type="chain" id="PRO_5031197545" description="Lipoprotein" evidence="2">
    <location>
        <begin position="29"/>
        <end position="93"/>
    </location>
</feature>
<protein>
    <recommendedName>
        <fullName evidence="5">Lipoprotein</fullName>
    </recommendedName>
</protein>
<feature type="transmembrane region" description="Helical" evidence="1">
    <location>
        <begin position="68"/>
        <end position="89"/>
    </location>
</feature>
<dbReference type="AlphaFoldDB" id="A0A7X5LP09"/>
<keyword evidence="2" id="KW-0732">Signal</keyword>
<evidence type="ECO:0000256" key="1">
    <source>
        <dbReference type="SAM" id="Phobius"/>
    </source>
</evidence>
<name>A0A7X5LP09_9ALTE</name>
<evidence type="ECO:0008006" key="5">
    <source>
        <dbReference type="Google" id="ProtNLM"/>
    </source>
</evidence>
<comment type="caution">
    <text evidence="3">The sequence shown here is derived from an EMBL/GenBank/DDBJ whole genome shotgun (WGS) entry which is preliminary data.</text>
</comment>
<dbReference type="PROSITE" id="PS51257">
    <property type="entry name" value="PROKAR_LIPOPROTEIN"/>
    <property type="match status" value="1"/>
</dbReference>
<organism evidence="3 4">
    <name type="scientific">Alteromonas profundi</name>
    <dbReference type="NCBI Taxonomy" id="2696062"/>
    <lineage>
        <taxon>Bacteria</taxon>
        <taxon>Pseudomonadati</taxon>
        <taxon>Pseudomonadota</taxon>
        <taxon>Gammaproteobacteria</taxon>
        <taxon>Alteromonadales</taxon>
        <taxon>Alteromonadaceae</taxon>
        <taxon>Alteromonas/Salinimonas group</taxon>
        <taxon>Alteromonas</taxon>
    </lineage>
</organism>
<dbReference type="RefSeq" id="WP_163087229.1">
    <property type="nucleotide sequence ID" value="NZ_JAAAWN010000023.1"/>
</dbReference>
<proteinExistence type="predicted"/>
<dbReference type="EMBL" id="JAAAWN010000023">
    <property type="protein sequence ID" value="NDV92479.1"/>
    <property type="molecule type" value="Genomic_DNA"/>
</dbReference>
<keyword evidence="1" id="KW-0812">Transmembrane</keyword>
<evidence type="ECO:0000256" key="2">
    <source>
        <dbReference type="SAM" id="SignalP"/>
    </source>
</evidence>
<evidence type="ECO:0000313" key="4">
    <source>
        <dbReference type="Proteomes" id="UP000470213"/>
    </source>
</evidence>
<accession>A0A7X5LP09</accession>
<feature type="transmembrane region" description="Helical" evidence="1">
    <location>
        <begin position="36"/>
        <end position="56"/>
    </location>
</feature>
<gene>
    <name evidence="3" type="ORF">GTH32_14980</name>
</gene>
<keyword evidence="1" id="KW-1133">Transmembrane helix</keyword>